<name>A0A1D2QRW4_9GAMM</name>
<comment type="caution">
    <text evidence="1">The sequence shown here is derived from an EMBL/GenBank/DDBJ whole genome shotgun (WGS) entry which is preliminary data.</text>
</comment>
<protein>
    <submittedName>
        <fullName evidence="1">Uncharacterized protein</fullName>
    </submittedName>
</protein>
<evidence type="ECO:0000313" key="2">
    <source>
        <dbReference type="Proteomes" id="UP000242502"/>
    </source>
</evidence>
<accession>A0A1D2QRW4</accession>
<evidence type="ECO:0000313" key="1">
    <source>
        <dbReference type="EMBL" id="ODS24331.1"/>
    </source>
</evidence>
<dbReference type="InterPro" id="IPR046562">
    <property type="entry name" value="DUF6717"/>
</dbReference>
<dbReference type="Pfam" id="PF20475">
    <property type="entry name" value="DUF6717"/>
    <property type="match status" value="1"/>
</dbReference>
<dbReference type="AlphaFoldDB" id="A0A1D2QRW4"/>
<sequence>MDNALMVIFPYQHEGTWVFDDATVDLVKEPFVFGVPEMIDDLVSDLQNANKGFKLIFSKKPFPSYQRKLTWLREECEGNWYTIDGNDEGWLCPALFKYFHSAPKEIFVSAEQK</sequence>
<organism evidence="1 2">
    <name type="scientific">Candidatus Endobugula sertula</name>
    <name type="common">Bugula neritina bacterial symbiont</name>
    <dbReference type="NCBI Taxonomy" id="62101"/>
    <lineage>
        <taxon>Bacteria</taxon>
        <taxon>Pseudomonadati</taxon>
        <taxon>Pseudomonadota</taxon>
        <taxon>Gammaproteobacteria</taxon>
        <taxon>Cellvibrionales</taxon>
        <taxon>Cellvibrionaceae</taxon>
        <taxon>Candidatus Endobugula</taxon>
    </lineage>
</organism>
<proteinExistence type="predicted"/>
<gene>
    <name evidence="1" type="ORF">AB835_03980</name>
</gene>
<dbReference type="EMBL" id="MDLC01000010">
    <property type="protein sequence ID" value="ODS24331.1"/>
    <property type="molecule type" value="Genomic_DNA"/>
</dbReference>
<reference evidence="1 2" key="1">
    <citation type="journal article" date="2016" name="Appl. Environ. Microbiol.">
        <title>Lack of Overt Genome Reduction in the Bryostatin-Producing Bryozoan Symbiont "Candidatus Endobugula sertula".</title>
        <authorList>
            <person name="Miller I.J."/>
            <person name="Vanee N."/>
            <person name="Fong S.S."/>
            <person name="Lim-Fong G.E."/>
            <person name="Kwan J.C."/>
        </authorList>
    </citation>
    <scope>NUCLEOTIDE SEQUENCE [LARGE SCALE GENOMIC DNA]</scope>
    <source>
        <strain evidence="1">AB1-4</strain>
    </source>
</reference>
<dbReference type="Proteomes" id="UP000242502">
    <property type="component" value="Unassembled WGS sequence"/>
</dbReference>